<dbReference type="EMBL" id="AZIM01005698">
    <property type="protein sequence ID" value="ETE59299.1"/>
    <property type="molecule type" value="Genomic_DNA"/>
</dbReference>
<feature type="non-terminal residue" evidence="1">
    <location>
        <position position="321"/>
    </location>
</feature>
<organism evidence="1 2">
    <name type="scientific">Ophiophagus hannah</name>
    <name type="common">King cobra</name>
    <name type="synonym">Naja hannah</name>
    <dbReference type="NCBI Taxonomy" id="8665"/>
    <lineage>
        <taxon>Eukaryota</taxon>
        <taxon>Metazoa</taxon>
        <taxon>Chordata</taxon>
        <taxon>Craniata</taxon>
        <taxon>Vertebrata</taxon>
        <taxon>Euteleostomi</taxon>
        <taxon>Lepidosauria</taxon>
        <taxon>Squamata</taxon>
        <taxon>Bifurcata</taxon>
        <taxon>Unidentata</taxon>
        <taxon>Episquamata</taxon>
        <taxon>Toxicofera</taxon>
        <taxon>Serpentes</taxon>
        <taxon>Colubroidea</taxon>
        <taxon>Elapidae</taxon>
        <taxon>Elapinae</taxon>
        <taxon>Ophiophagus</taxon>
    </lineage>
</organism>
<name>V8NAJ5_OPHHA</name>
<dbReference type="Proteomes" id="UP000018936">
    <property type="component" value="Unassembled WGS sequence"/>
</dbReference>
<protein>
    <submittedName>
        <fullName evidence="1">Uncharacterized protein</fullName>
    </submittedName>
</protein>
<evidence type="ECO:0000313" key="1">
    <source>
        <dbReference type="EMBL" id="ETE59299.1"/>
    </source>
</evidence>
<gene>
    <name evidence="1" type="ORF">L345_14974</name>
</gene>
<keyword evidence="2" id="KW-1185">Reference proteome</keyword>
<comment type="caution">
    <text evidence="1">The sequence shown here is derived from an EMBL/GenBank/DDBJ whole genome shotgun (WGS) entry which is preliminary data.</text>
</comment>
<dbReference type="AlphaFoldDB" id="V8NAJ5"/>
<feature type="non-terminal residue" evidence="1">
    <location>
        <position position="1"/>
    </location>
</feature>
<sequence>MFRNDSQQKTRRYIYIHHIFSYMKYHLKKETFVSITNDLFNTNFSKSESPSAAEKLAGLQGSQKRGGGRGLRWRDWRAQQCFFFFSNMQREQLDEDLFLSIGGVGILRCKNRSLLYAEKILKAGELQAVLDGSQRGPLIYREAILVELEAGCGDVSVWRGAEEPKQPVVVHCLISDMYFAFLLKLAARFPLRWTRICFTFPKSQQKNQWVLPQWISSVPSLGEDAFELLISKPDPCLQLDWEEVSQMADLQTLKGKDTIDQGIVNFEDLTVVGKVFLFLTKESFYYVLLGYIICNCCPADFITSHFQAAELPLLNQRLFLK</sequence>
<proteinExistence type="predicted"/>
<evidence type="ECO:0000313" key="2">
    <source>
        <dbReference type="Proteomes" id="UP000018936"/>
    </source>
</evidence>
<reference evidence="1 2" key="1">
    <citation type="journal article" date="2013" name="Proc. Natl. Acad. Sci. U.S.A.">
        <title>The king cobra genome reveals dynamic gene evolution and adaptation in the snake venom system.</title>
        <authorList>
            <person name="Vonk F.J."/>
            <person name="Casewell N.R."/>
            <person name="Henkel C.V."/>
            <person name="Heimberg A.M."/>
            <person name="Jansen H.J."/>
            <person name="McCleary R.J."/>
            <person name="Kerkkamp H.M."/>
            <person name="Vos R.A."/>
            <person name="Guerreiro I."/>
            <person name="Calvete J.J."/>
            <person name="Wuster W."/>
            <person name="Woods A.E."/>
            <person name="Logan J.M."/>
            <person name="Harrison R.A."/>
            <person name="Castoe T.A."/>
            <person name="de Koning A.P."/>
            <person name="Pollock D.D."/>
            <person name="Yandell M."/>
            <person name="Calderon D."/>
            <person name="Renjifo C."/>
            <person name="Currier R.B."/>
            <person name="Salgado D."/>
            <person name="Pla D."/>
            <person name="Sanz L."/>
            <person name="Hyder A.S."/>
            <person name="Ribeiro J.M."/>
            <person name="Arntzen J.W."/>
            <person name="van den Thillart G.E."/>
            <person name="Boetzer M."/>
            <person name="Pirovano W."/>
            <person name="Dirks R.P."/>
            <person name="Spaink H.P."/>
            <person name="Duboule D."/>
            <person name="McGlinn E."/>
            <person name="Kini R.M."/>
            <person name="Richardson M.K."/>
        </authorList>
    </citation>
    <scope>NUCLEOTIDE SEQUENCE</scope>
    <source>
        <tissue evidence="1">Blood</tissue>
    </source>
</reference>
<accession>V8NAJ5</accession>